<feature type="domain" description="HTH luxR-type" evidence="4">
    <location>
        <begin position="169"/>
        <end position="234"/>
    </location>
</feature>
<dbReference type="SMART" id="SM00421">
    <property type="entry name" value="HTH_LUXR"/>
    <property type="match status" value="1"/>
</dbReference>
<keyword evidence="6" id="KW-1185">Reference proteome</keyword>
<dbReference type="SUPFAM" id="SSF75516">
    <property type="entry name" value="Pheromone-binding domain of LuxR-like quorum-sensing transcription factors"/>
    <property type="match status" value="1"/>
</dbReference>
<evidence type="ECO:0000256" key="3">
    <source>
        <dbReference type="ARBA" id="ARBA00023163"/>
    </source>
</evidence>
<gene>
    <name evidence="5" type="ORF">EKO24_012940</name>
</gene>
<dbReference type="Proteomes" id="UP000733744">
    <property type="component" value="Unassembled WGS sequence"/>
</dbReference>
<dbReference type="PROSITE" id="PS00622">
    <property type="entry name" value="HTH_LUXR_1"/>
    <property type="match status" value="1"/>
</dbReference>
<organism evidence="5 6">
    <name type="scientific">Candidatus Methylobacter oryzae</name>
    <dbReference type="NCBI Taxonomy" id="2497749"/>
    <lineage>
        <taxon>Bacteria</taxon>
        <taxon>Pseudomonadati</taxon>
        <taxon>Pseudomonadota</taxon>
        <taxon>Gammaproteobacteria</taxon>
        <taxon>Methylococcales</taxon>
        <taxon>Methylococcaceae</taxon>
        <taxon>Methylobacter</taxon>
    </lineage>
</organism>
<dbReference type="InterPro" id="IPR005143">
    <property type="entry name" value="TF_LuxR_autoind-bd_dom"/>
</dbReference>
<dbReference type="InterPro" id="IPR036693">
    <property type="entry name" value="TF_LuxR_autoind-bd_dom_sf"/>
</dbReference>
<dbReference type="PANTHER" id="PTHR44688">
    <property type="entry name" value="DNA-BINDING TRANSCRIPTIONAL ACTIVATOR DEVR_DOSR"/>
    <property type="match status" value="1"/>
</dbReference>
<dbReference type="InterPro" id="IPR036388">
    <property type="entry name" value="WH-like_DNA-bd_sf"/>
</dbReference>
<keyword evidence="1" id="KW-0805">Transcription regulation</keyword>
<dbReference type="PANTHER" id="PTHR44688:SF16">
    <property type="entry name" value="DNA-BINDING TRANSCRIPTIONAL ACTIVATOR DEVR_DOSR"/>
    <property type="match status" value="1"/>
</dbReference>
<name>A0ABY3CCC2_9GAMM</name>
<dbReference type="PRINTS" id="PR00038">
    <property type="entry name" value="HTHLUXR"/>
</dbReference>
<protein>
    <submittedName>
        <fullName evidence="5">LuxR family transcriptional regulator</fullName>
    </submittedName>
</protein>
<keyword evidence="3" id="KW-0804">Transcription</keyword>
<keyword evidence="2" id="KW-0238">DNA-binding</keyword>
<dbReference type="EMBL" id="RYFG02000102">
    <property type="protein sequence ID" value="TRW93193.1"/>
    <property type="molecule type" value="Genomic_DNA"/>
</dbReference>
<dbReference type="CDD" id="cd06170">
    <property type="entry name" value="LuxR_C_like"/>
    <property type="match status" value="1"/>
</dbReference>
<evidence type="ECO:0000256" key="2">
    <source>
        <dbReference type="ARBA" id="ARBA00023125"/>
    </source>
</evidence>
<evidence type="ECO:0000259" key="4">
    <source>
        <dbReference type="PROSITE" id="PS50043"/>
    </source>
</evidence>
<dbReference type="InterPro" id="IPR016032">
    <property type="entry name" value="Sig_transdc_resp-reg_C-effctor"/>
</dbReference>
<proteinExistence type="predicted"/>
<dbReference type="Gene3D" id="1.10.10.10">
    <property type="entry name" value="Winged helix-like DNA-binding domain superfamily/Winged helix DNA-binding domain"/>
    <property type="match status" value="1"/>
</dbReference>
<evidence type="ECO:0000313" key="6">
    <source>
        <dbReference type="Proteomes" id="UP000733744"/>
    </source>
</evidence>
<evidence type="ECO:0000256" key="1">
    <source>
        <dbReference type="ARBA" id="ARBA00023015"/>
    </source>
</evidence>
<comment type="caution">
    <text evidence="5">The sequence shown here is derived from an EMBL/GenBank/DDBJ whole genome shotgun (WGS) entry which is preliminary data.</text>
</comment>
<accession>A0ABY3CCC2</accession>
<dbReference type="RefSeq" id="WP_127029771.1">
    <property type="nucleotide sequence ID" value="NZ_RYFG02000102.1"/>
</dbReference>
<dbReference type="Pfam" id="PF00196">
    <property type="entry name" value="GerE"/>
    <property type="match status" value="1"/>
</dbReference>
<dbReference type="InterPro" id="IPR000792">
    <property type="entry name" value="Tscrpt_reg_LuxR_C"/>
</dbReference>
<dbReference type="PROSITE" id="PS50043">
    <property type="entry name" value="HTH_LUXR_2"/>
    <property type="match status" value="1"/>
</dbReference>
<evidence type="ECO:0000313" key="5">
    <source>
        <dbReference type="EMBL" id="TRW93193.1"/>
    </source>
</evidence>
<reference evidence="5 6" key="1">
    <citation type="journal article" date="2019" name="Antonie Van Leeuwenhoek">
        <title>Description of 'Ca. Methylobacter oryzae' KRF1, a novel species from the environmentally important Methylobacter clade 2.</title>
        <authorList>
            <person name="Khatri K."/>
            <person name="Mohite J.A."/>
            <person name="Pandit P.S."/>
            <person name="Bahulikar R."/>
            <person name="Rahalkar M.C."/>
        </authorList>
    </citation>
    <scope>NUCLEOTIDE SEQUENCE [LARGE SCALE GENOMIC DNA]</scope>
    <source>
        <strain evidence="5 6">KRF1</strain>
    </source>
</reference>
<sequence>MKTWQENQLQALQSIQSEQPLFQIIASLGKELGFDYCTYGLRAPLPLAAPKTLIFSNYPTAWQAQYRAKNYLAIDPTVHHGMRSLLPILWTDNLFNPARELWEEAQSFGLRHGWAQSSHDFNGVKGMLTLARSNEPISDTELEDKRFKMAWLTQTAHLGMSRCLTPKLMPEADVKLSNREIAVLRWTADGKTSGEISDILKISERTVNFHIHNAITKLNATNKTSAAVKAAMLGFL</sequence>
<dbReference type="Gene3D" id="3.30.450.80">
    <property type="entry name" value="Transcription factor LuxR-like, autoinducer-binding domain"/>
    <property type="match status" value="1"/>
</dbReference>
<dbReference type="SUPFAM" id="SSF46894">
    <property type="entry name" value="C-terminal effector domain of the bipartite response regulators"/>
    <property type="match status" value="1"/>
</dbReference>
<dbReference type="Pfam" id="PF03472">
    <property type="entry name" value="Autoind_bind"/>
    <property type="match status" value="1"/>
</dbReference>